<dbReference type="OrthoDB" id="9808602at2"/>
<evidence type="ECO:0000313" key="10">
    <source>
        <dbReference type="Proteomes" id="UP000238169"/>
    </source>
</evidence>
<feature type="transmembrane region" description="Helical" evidence="7">
    <location>
        <begin position="44"/>
        <end position="63"/>
    </location>
</feature>
<dbReference type="InterPro" id="IPR017473">
    <property type="entry name" value="Undecaprenyl-P_gluc_Ptfrase"/>
</dbReference>
<evidence type="ECO:0000256" key="4">
    <source>
        <dbReference type="ARBA" id="ARBA00022692"/>
    </source>
</evidence>
<feature type="domain" description="Bacterial sugar transferase" evidence="8">
    <location>
        <begin position="274"/>
        <end position="457"/>
    </location>
</feature>
<dbReference type="Pfam" id="PF13727">
    <property type="entry name" value="CoA_binding_3"/>
    <property type="match status" value="1"/>
</dbReference>
<keyword evidence="5 7" id="KW-1133">Transmembrane helix</keyword>
<sequence>MRLPSYSRLLALPSGSNLLLRWLETIIVTASVLAASGISGDGAAARYDSAVVAFTVIFAWSASSGLRMTGLARRVSLPCAVLLPALGWMICEAGAVFVIEWMHGEYHPSGAWLVSLFAPTAIGVMLCRLIDRIARARWGRRLSVAVVGRGERCAAFARTIAAMDDSTCRVDALLDLNADADATVGGVPLFHDIETFAAQLRARHTDELWLALPLADEAALLRCLDAFRDDLLNIRFVPDVSRVVRFHGHRVDLDGALAINLVASPLSARAFASKAVFDWLFSACAVVALAPVLVAIALAVKLTSSGPVFFRQRRRGANGKPFDIYKFRTMRTHATHGGVLVQATRGDPRVTRVGAFLRRTSLDELPQFFNVLRGEMSVVGPRPHAMEHDALYQHVVDGYIHRYRFRPGITGWAQINGLRGETDSIDKMERRVEHDLHYIGNWSFALDMRIVLATIVRGFVHRNAY</sequence>
<evidence type="ECO:0000259" key="8">
    <source>
        <dbReference type="Pfam" id="PF02397"/>
    </source>
</evidence>
<feature type="transmembrane region" description="Helical" evidence="7">
    <location>
        <begin position="279"/>
        <end position="300"/>
    </location>
</feature>
<dbReference type="GO" id="GO:0089702">
    <property type="term" value="F:undecaprenyl-phosphate glucose phosphotransferase activity"/>
    <property type="evidence" value="ECO:0007669"/>
    <property type="project" value="TreeGrafter"/>
</dbReference>
<dbReference type="GO" id="GO:0016020">
    <property type="term" value="C:membrane"/>
    <property type="evidence" value="ECO:0007669"/>
    <property type="project" value="UniProtKB-SubCell"/>
</dbReference>
<reference evidence="10" key="1">
    <citation type="submission" date="2018-01" db="EMBL/GenBank/DDBJ databases">
        <authorList>
            <person name="Peeters C."/>
        </authorList>
    </citation>
    <scope>NUCLEOTIDE SEQUENCE [LARGE SCALE GENOMIC DNA]</scope>
</reference>
<keyword evidence="3 9" id="KW-0808">Transferase</keyword>
<evidence type="ECO:0000256" key="3">
    <source>
        <dbReference type="ARBA" id="ARBA00022679"/>
    </source>
</evidence>
<comment type="subcellular location">
    <subcellularLocation>
        <location evidence="1">Membrane</location>
        <topology evidence="1">Multi-pass membrane protein</topology>
    </subcellularLocation>
</comment>
<keyword evidence="6 7" id="KW-0472">Membrane</keyword>
<dbReference type="EMBL" id="OGTP01000003">
    <property type="protein sequence ID" value="SPB14039.1"/>
    <property type="molecule type" value="Genomic_DNA"/>
</dbReference>
<dbReference type="Pfam" id="PF02397">
    <property type="entry name" value="Bac_transf"/>
    <property type="match status" value="1"/>
</dbReference>
<dbReference type="GO" id="GO:0009242">
    <property type="term" value="P:colanic acid biosynthetic process"/>
    <property type="evidence" value="ECO:0007669"/>
    <property type="project" value="TreeGrafter"/>
</dbReference>
<protein>
    <submittedName>
        <fullName evidence="9">Sugar transferase</fullName>
    </submittedName>
</protein>
<evidence type="ECO:0000256" key="2">
    <source>
        <dbReference type="ARBA" id="ARBA00006464"/>
    </source>
</evidence>
<evidence type="ECO:0000256" key="5">
    <source>
        <dbReference type="ARBA" id="ARBA00022989"/>
    </source>
</evidence>
<dbReference type="InterPro" id="IPR003362">
    <property type="entry name" value="Bact_transf"/>
</dbReference>
<evidence type="ECO:0000256" key="1">
    <source>
        <dbReference type="ARBA" id="ARBA00004141"/>
    </source>
</evidence>
<keyword evidence="10" id="KW-1185">Reference proteome</keyword>
<dbReference type="NCBIfam" id="TIGR03023">
    <property type="entry name" value="WcaJ_sugtrans"/>
    <property type="match status" value="1"/>
</dbReference>
<evidence type="ECO:0000256" key="6">
    <source>
        <dbReference type="ARBA" id="ARBA00023136"/>
    </source>
</evidence>
<dbReference type="Gene3D" id="3.40.50.720">
    <property type="entry name" value="NAD(P)-binding Rossmann-like Domain"/>
    <property type="match status" value="1"/>
</dbReference>
<evidence type="ECO:0000313" key="9">
    <source>
        <dbReference type="EMBL" id="SPB14039.1"/>
    </source>
</evidence>
<dbReference type="RefSeq" id="WP_106854041.1">
    <property type="nucleotide sequence ID" value="NZ_OGTP01000003.1"/>
</dbReference>
<feature type="transmembrane region" description="Helical" evidence="7">
    <location>
        <begin position="111"/>
        <end position="130"/>
    </location>
</feature>
<dbReference type="InterPro" id="IPR017475">
    <property type="entry name" value="EPS_sugar_tfrase"/>
</dbReference>
<proteinExistence type="inferred from homology"/>
<name>A0A2U3I1R7_9BURK</name>
<dbReference type="NCBIfam" id="TIGR03025">
    <property type="entry name" value="EPS_sugtrans"/>
    <property type="match status" value="1"/>
</dbReference>
<organism evidence="9 10">
    <name type="scientific">Caballeronia novacaledonica</name>
    <dbReference type="NCBI Taxonomy" id="1544861"/>
    <lineage>
        <taxon>Bacteria</taxon>
        <taxon>Pseudomonadati</taxon>
        <taxon>Pseudomonadota</taxon>
        <taxon>Betaproteobacteria</taxon>
        <taxon>Burkholderiales</taxon>
        <taxon>Burkholderiaceae</taxon>
        <taxon>Caballeronia</taxon>
    </lineage>
</organism>
<keyword evidence="4 7" id="KW-0812">Transmembrane</keyword>
<dbReference type="PANTHER" id="PTHR30576:SF21">
    <property type="entry name" value="UDP-GLUCOSE:UNDECAPRENYL-PHOSPHATE GLUCOSE-1-PHOSPHATE TRANSFERASE"/>
    <property type="match status" value="1"/>
</dbReference>
<feature type="transmembrane region" description="Helical" evidence="7">
    <location>
        <begin position="20"/>
        <end position="38"/>
    </location>
</feature>
<dbReference type="AlphaFoldDB" id="A0A2U3I1R7"/>
<feature type="transmembrane region" description="Helical" evidence="7">
    <location>
        <begin position="75"/>
        <end position="99"/>
    </location>
</feature>
<gene>
    <name evidence="9" type="ORF">NOV72_01288</name>
</gene>
<evidence type="ECO:0000256" key="7">
    <source>
        <dbReference type="SAM" id="Phobius"/>
    </source>
</evidence>
<accession>A0A2U3I1R7</accession>
<dbReference type="PANTHER" id="PTHR30576">
    <property type="entry name" value="COLANIC BIOSYNTHESIS UDP-GLUCOSE LIPID CARRIER TRANSFERASE"/>
    <property type="match status" value="1"/>
</dbReference>
<dbReference type="Proteomes" id="UP000238169">
    <property type="component" value="Unassembled WGS sequence"/>
</dbReference>
<comment type="similarity">
    <text evidence="2">Belongs to the bacterial sugar transferase family.</text>
</comment>